<dbReference type="PANTHER" id="PTHR45418">
    <property type="entry name" value="CANCER/TESTIS ANTIGEN 55"/>
    <property type="match status" value="1"/>
</dbReference>
<keyword evidence="5" id="KW-1185">Reference proteome</keyword>
<feature type="compositionally biased region" description="Polar residues" evidence="3">
    <location>
        <begin position="25"/>
        <end position="45"/>
    </location>
</feature>
<evidence type="ECO:0000313" key="4">
    <source>
        <dbReference type="EMBL" id="KAK2121915.1"/>
    </source>
</evidence>
<feature type="region of interest" description="Disordered" evidence="3">
    <location>
        <begin position="25"/>
        <end position="56"/>
    </location>
</feature>
<sequence>MSFRLGWRRTVKLSHMLGTSQSCSAVSVKSQPGQPSHSHTSTTLAQGPRSPSFPVLSLESQHLPSWPGAQEPFLPCGRAETELHGAGSRVKLSGGIHVHVLHPAAGSQMAGALYETPQPHPDPREGQRITKLVKNYRSHKALLALPSRLFYHRELEVCADPTVVTSLLGWEKLPKKGFPLIFHGVRAPRSGGRSRQALGSKRSEAAQ</sequence>
<dbReference type="Gene3D" id="3.40.50.300">
    <property type="entry name" value="P-loop containing nucleotide triphosphate hydrolases"/>
    <property type="match status" value="1"/>
</dbReference>
<evidence type="ECO:0000313" key="5">
    <source>
        <dbReference type="Proteomes" id="UP001266305"/>
    </source>
</evidence>
<proteinExistence type="predicted"/>
<reference evidence="4 5" key="1">
    <citation type="submission" date="2023-05" db="EMBL/GenBank/DDBJ databases">
        <title>B98-5 Cell Line De Novo Hybrid Assembly: An Optical Mapping Approach.</title>
        <authorList>
            <person name="Kananen K."/>
            <person name="Auerbach J.A."/>
            <person name="Kautto E."/>
            <person name="Blachly J.S."/>
        </authorList>
    </citation>
    <scope>NUCLEOTIDE SEQUENCE [LARGE SCALE GENOMIC DNA]</scope>
    <source>
        <strain evidence="4">B95-8</strain>
        <tissue evidence="4">Cell line</tissue>
    </source>
</reference>
<accession>A0ABQ9WK78</accession>
<dbReference type="PROSITE" id="PS51257">
    <property type="entry name" value="PROKAR_LIPOPROTEIN"/>
    <property type="match status" value="1"/>
</dbReference>
<comment type="caution">
    <text evidence="4">The sequence shown here is derived from an EMBL/GenBank/DDBJ whole genome shotgun (WGS) entry which is preliminary data.</text>
</comment>
<name>A0ABQ9WK78_SAGOE</name>
<dbReference type="InterPro" id="IPR027417">
    <property type="entry name" value="P-loop_NTPase"/>
</dbReference>
<keyword evidence="2" id="KW-0963">Cytoplasm</keyword>
<dbReference type="PANTHER" id="PTHR45418:SF1">
    <property type="entry name" value="CANCER_TESTIS ANTIGEN 55"/>
    <property type="match status" value="1"/>
</dbReference>
<gene>
    <name evidence="4" type="ORF">P7K49_003301</name>
</gene>
<dbReference type="Proteomes" id="UP001266305">
    <property type="component" value="Unassembled WGS sequence"/>
</dbReference>
<evidence type="ECO:0000256" key="1">
    <source>
        <dbReference type="ARBA" id="ARBA00004496"/>
    </source>
</evidence>
<organism evidence="4 5">
    <name type="scientific">Saguinus oedipus</name>
    <name type="common">Cotton-top tamarin</name>
    <name type="synonym">Oedipomidas oedipus</name>
    <dbReference type="NCBI Taxonomy" id="9490"/>
    <lineage>
        <taxon>Eukaryota</taxon>
        <taxon>Metazoa</taxon>
        <taxon>Chordata</taxon>
        <taxon>Craniata</taxon>
        <taxon>Vertebrata</taxon>
        <taxon>Euteleostomi</taxon>
        <taxon>Mammalia</taxon>
        <taxon>Eutheria</taxon>
        <taxon>Euarchontoglires</taxon>
        <taxon>Primates</taxon>
        <taxon>Haplorrhini</taxon>
        <taxon>Platyrrhini</taxon>
        <taxon>Cebidae</taxon>
        <taxon>Callitrichinae</taxon>
        <taxon>Saguinus</taxon>
    </lineage>
</organism>
<feature type="region of interest" description="Disordered" evidence="3">
    <location>
        <begin position="188"/>
        <end position="207"/>
    </location>
</feature>
<evidence type="ECO:0000256" key="2">
    <source>
        <dbReference type="ARBA" id="ARBA00022490"/>
    </source>
</evidence>
<comment type="subcellular location">
    <subcellularLocation>
        <location evidence="1">Cytoplasm</location>
    </subcellularLocation>
</comment>
<evidence type="ECO:0000256" key="3">
    <source>
        <dbReference type="SAM" id="MobiDB-lite"/>
    </source>
</evidence>
<protein>
    <submittedName>
        <fullName evidence="4">Uncharacterized protein</fullName>
    </submittedName>
</protein>
<dbReference type="EMBL" id="JASSZA010000001">
    <property type="protein sequence ID" value="KAK2121915.1"/>
    <property type="molecule type" value="Genomic_DNA"/>
</dbReference>